<sequence>MLDIIEENAIFLAVDCKKNKQLIE</sequence>
<dbReference type="EMBL" id="UINC01035096">
    <property type="protein sequence ID" value="SVB26959.1"/>
    <property type="molecule type" value="Genomic_DNA"/>
</dbReference>
<organism evidence="1">
    <name type="scientific">marine metagenome</name>
    <dbReference type="NCBI Taxonomy" id="408172"/>
    <lineage>
        <taxon>unclassified sequences</taxon>
        <taxon>metagenomes</taxon>
        <taxon>ecological metagenomes</taxon>
    </lineage>
</organism>
<proteinExistence type="predicted"/>
<evidence type="ECO:0000313" key="1">
    <source>
        <dbReference type="EMBL" id="SVB26959.1"/>
    </source>
</evidence>
<accession>A0A382CM51</accession>
<reference evidence="1" key="1">
    <citation type="submission" date="2018-05" db="EMBL/GenBank/DDBJ databases">
        <authorList>
            <person name="Lanie J.A."/>
            <person name="Ng W.-L."/>
            <person name="Kazmierczak K.M."/>
            <person name="Andrzejewski T.M."/>
            <person name="Davidsen T.M."/>
            <person name="Wayne K.J."/>
            <person name="Tettelin H."/>
            <person name="Glass J.I."/>
            <person name="Rusch D."/>
            <person name="Podicherti R."/>
            <person name="Tsui H.-C.T."/>
            <person name="Winkler M.E."/>
        </authorList>
    </citation>
    <scope>NUCLEOTIDE SEQUENCE</scope>
</reference>
<dbReference type="AlphaFoldDB" id="A0A382CM51"/>
<gene>
    <name evidence="1" type="ORF">METZ01_LOCUS179813</name>
</gene>
<protein>
    <submittedName>
        <fullName evidence="1">Uncharacterized protein</fullName>
    </submittedName>
</protein>
<name>A0A382CM51_9ZZZZ</name>